<keyword evidence="2" id="KW-1185">Reference proteome</keyword>
<sequence length="38" mass="4071">MLALSTCVGGGSQYSIATFMSSVATRAFIRYRIANIGR</sequence>
<proteinExistence type="predicted"/>
<dbReference type="Proteomes" id="UP000216345">
    <property type="component" value="Unassembled WGS sequence"/>
</dbReference>
<protein>
    <submittedName>
        <fullName evidence="1">Uncharacterized protein</fullName>
    </submittedName>
</protein>
<organism evidence="1 2">
    <name type="scientific">Brucella rhizosphaerae</name>
    <dbReference type="NCBI Taxonomy" id="571254"/>
    <lineage>
        <taxon>Bacteria</taxon>
        <taxon>Pseudomonadati</taxon>
        <taxon>Pseudomonadota</taxon>
        <taxon>Alphaproteobacteria</taxon>
        <taxon>Hyphomicrobiales</taxon>
        <taxon>Brucellaceae</taxon>
        <taxon>Brucella/Ochrobactrum group</taxon>
        <taxon>Brucella</taxon>
    </lineage>
</organism>
<dbReference type="AlphaFoldDB" id="A0A256FP39"/>
<accession>A0A256FP39</accession>
<gene>
    <name evidence="1" type="ORF">CEV32_4257</name>
</gene>
<evidence type="ECO:0000313" key="1">
    <source>
        <dbReference type="EMBL" id="OYR16624.1"/>
    </source>
</evidence>
<reference evidence="1 2" key="1">
    <citation type="submission" date="2017-07" db="EMBL/GenBank/DDBJ databases">
        <title>Phylogenetic study on the rhizospheric bacterium Ochrobactrum sp. A44.</title>
        <authorList>
            <person name="Krzyzanowska D.M."/>
            <person name="Ossowicki A."/>
            <person name="Rajewska M."/>
            <person name="Maciag T."/>
            <person name="Kaczynski Z."/>
            <person name="Czerwicka M."/>
            <person name="Jafra S."/>
        </authorList>
    </citation>
    <scope>NUCLEOTIDE SEQUENCE [LARGE SCALE GENOMIC DNA]</scope>
    <source>
        <strain evidence="1 2">PR17</strain>
    </source>
</reference>
<evidence type="ECO:0000313" key="2">
    <source>
        <dbReference type="Proteomes" id="UP000216345"/>
    </source>
</evidence>
<name>A0A256FP39_9HYPH</name>
<comment type="caution">
    <text evidence="1">The sequence shown here is derived from an EMBL/GenBank/DDBJ whole genome shotgun (WGS) entry which is preliminary data.</text>
</comment>
<dbReference type="EMBL" id="NNRK01000022">
    <property type="protein sequence ID" value="OYR16624.1"/>
    <property type="molecule type" value="Genomic_DNA"/>
</dbReference>